<feature type="signal peptide" evidence="1">
    <location>
        <begin position="1"/>
        <end position="20"/>
    </location>
</feature>
<dbReference type="EMBL" id="PIPW01000002">
    <property type="protein sequence ID" value="RUO52622.1"/>
    <property type="molecule type" value="Genomic_DNA"/>
</dbReference>
<sequence>MKVKALIAGFFALAASAVHAVSAEDYHVAVDLLHNNQVTASPSLVVQDGVPASVSVSGDDGYEVALTIRKQNSEFLVDTQINSAGGSIAPSFLVKASHPAKVTIGEFGLRLTLTEQP</sequence>
<evidence type="ECO:0000256" key="1">
    <source>
        <dbReference type="SAM" id="SignalP"/>
    </source>
</evidence>
<keyword evidence="3" id="KW-1185">Reference proteome</keyword>
<protein>
    <submittedName>
        <fullName evidence="2">Uncharacterized protein</fullName>
    </submittedName>
</protein>
<name>A0A432XV75_9GAMM</name>
<evidence type="ECO:0000313" key="3">
    <source>
        <dbReference type="Proteomes" id="UP000287198"/>
    </source>
</evidence>
<dbReference type="RefSeq" id="WP_126762958.1">
    <property type="nucleotide sequence ID" value="NZ_JBHLTZ010000012.1"/>
</dbReference>
<dbReference type="OrthoDB" id="9936205at2"/>
<accession>A0A432XV75</accession>
<keyword evidence="1" id="KW-0732">Signal</keyword>
<organism evidence="2 3">
    <name type="scientific">Pseudidiomarina halophila</name>
    <dbReference type="NCBI Taxonomy" id="1449799"/>
    <lineage>
        <taxon>Bacteria</taxon>
        <taxon>Pseudomonadati</taxon>
        <taxon>Pseudomonadota</taxon>
        <taxon>Gammaproteobacteria</taxon>
        <taxon>Alteromonadales</taxon>
        <taxon>Idiomarinaceae</taxon>
        <taxon>Pseudidiomarina</taxon>
    </lineage>
</organism>
<evidence type="ECO:0000313" key="2">
    <source>
        <dbReference type="EMBL" id="RUO52622.1"/>
    </source>
</evidence>
<proteinExistence type="predicted"/>
<feature type="chain" id="PRO_5019115341" evidence="1">
    <location>
        <begin position="21"/>
        <end position="117"/>
    </location>
</feature>
<dbReference type="Proteomes" id="UP000287198">
    <property type="component" value="Unassembled WGS sequence"/>
</dbReference>
<gene>
    <name evidence="2" type="ORF">CWI69_06175</name>
</gene>
<comment type="caution">
    <text evidence="2">The sequence shown here is derived from an EMBL/GenBank/DDBJ whole genome shotgun (WGS) entry which is preliminary data.</text>
</comment>
<reference evidence="3" key="1">
    <citation type="journal article" date="2018" name="Front. Microbiol.">
        <title>Genome-Based Analysis Reveals the Taxonomy and Diversity of the Family Idiomarinaceae.</title>
        <authorList>
            <person name="Liu Y."/>
            <person name="Lai Q."/>
            <person name="Shao Z."/>
        </authorList>
    </citation>
    <scope>NUCLEOTIDE SEQUENCE [LARGE SCALE GENOMIC DNA]</scope>
    <source>
        <strain evidence="3">BH195</strain>
    </source>
</reference>
<dbReference type="AlphaFoldDB" id="A0A432XV75"/>